<dbReference type="Pfam" id="PF00795">
    <property type="entry name" value="CN_hydrolase"/>
    <property type="match status" value="1"/>
</dbReference>
<evidence type="ECO:0000313" key="3">
    <source>
        <dbReference type="EMBL" id="MFL2102874.1"/>
    </source>
</evidence>
<dbReference type="Gene3D" id="3.60.110.10">
    <property type="entry name" value="Carbon-nitrogen hydrolase"/>
    <property type="match status" value="1"/>
</dbReference>
<gene>
    <name evidence="3" type="ORF">ACEN37_06355</name>
</gene>
<feature type="domain" description="CN hydrolase" evidence="2">
    <location>
        <begin position="4"/>
        <end position="241"/>
    </location>
</feature>
<name>A0ABW8UN95_9LACT</name>
<keyword evidence="3" id="KW-0378">Hydrolase</keyword>
<evidence type="ECO:0000256" key="1">
    <source>
        <dbReference type="ARBA" id="ARBA00010613"/>
    </source>
</evidence>
<comment type="similarity">
    <text evidence="1">Belongs to the carbon-nitrogen hydrolase superfamily. NIT1/NIT2 family.</text>
</comment>
<dbReference type="PANTHER" id="PTHR23088:SF27">
    <property type="entry name" value="DEAMINATED GLUTATHIONE AMIDASE"/>
    <property type="match status" value="1"/>
</dbReference>
<dbReference type="InterPro" id="IPR003010">
    <property type="entry name" value="C-N_Hydrolase"/>
</dbReference>
<proteinExistence type="inferred from homology"/>
<protein>
    <submittedName>
        <fullName evidence="3">Carbon-nitrogen family hydrolase</fullName>
    </submittedName>
</protein>
<dbReference type="CDD" id="cd07583">
    <property type="entry name" value="nitrilase_5"/>
    <property type="match status" value="1"/>
</dbReference>
<sequence>MNKMKVSAIQLNLAFDNPDQNENKIEKKIKKTMETFQPDTIVLPEMWNVSFFPDDIQKNADQEGKRSRAFLSRLSKMYQVNIVGGTVATVYDDQYYNSSYQFDREGKLVHTYHKVHLFSPSKEQNKFTSGHQLGIFELDGVKVGIATCYDLRFVEWIRLLALADIEILFIPAAWPNPRASHWEILLQARAIENQLFVVGVNSVGTTDKLTFCGHSLIVDPFGEKLATSKNEEVILNATLDLKKRKVTKEQINVFQDRRPDLYKQYRM</sequence>
<dbReference type="PROSITE" id="PS50263">
    <property type="entry name" value="CN_HYDROLASE"/>
    <property type="match status" value="1"/>
</dbReference>
<keyword evidence="4" id="KW-1185">Reference proteome</keyword>
<comment type="caution">
    <text evidence="3">The sequence shown here is derived from an EMBL/GenBank/DDBJ whole genome shotgun (WGS) entry which is preliminary data.</text>
</comment>
<organism evidence="3 4">
    <name type="scientific">Marinilactibacillus psychrotolerans</name>
    <dbReference type="NCBI Taxonomy" id="191770"/>
    <lineage>
        <taxon>Bacteria</taxon>
        <taxon>Bacillati</taxon>
        <taxon>Bacillota</taxon>
        <taxon>Bacilli</taxon>
        <taxon>Lactobacillales</taxon>
        <taxon>Carnobacteriaceae</taxon>
        <taxon>Marinilactibacillus</taxon>
    </lineage>
</organism>
<dbReference type="GO" id="GO:0016787">
    <property type="term" value="F:hydrolase activity"/>
    <property type="evidence" value="ECO:0007669"/>
    <property type="project" value="UniProtKB-KW"/>
</dbReference>
<evidence type="ECO:0000259" key="2">
    <source>
        <dbReference type="PROSITE" id="PS50263"/>
    </source>
</evidence>
<reference evidence="3 4" key="1">
    <citation type="submission" date="2024-08" db="EMBL/GenBank/DDBJ databases">
        <authorList>
            <person name="Arias E."/>
        </authorList>
    </citation>
    <scope>NUCLEOTIDE SEQUENCE [LARGE SCALE GENOMIC DNA]</scope>
    <source>
        <strain evidence="3 4">FAM 24106</strain>
    </source>
</reference>
<dbReference type="RefSeq" id="WP_212745538.1">
    <property type="nucleotide sequence ID" value="NZ_CBCPHL010000010.1"/>
</dbReference>
<dbReference type="SUPFAM" id="SSF56317">
    <property type="entry name" value="Carbon-nitrogen hydrolase"/>
    <property type="match status" value="1"/>
</dbReference>
<dbReference type="Proteomes" id="UP001625374">
    <property type="component" value="Unassembled WGS sequence"/>
</dbReference>
<dbReference type="PANTHER" id="PTHR23088">
    <property type="entry name" value="NITRILASE-RELATED"/>
    <property type="match status" value="1"/>
</dbReference>
<dbReference type="EMBL" id="JBGQQK010000015">
    <property type="protein sequence ID" value="MFL2102874.1"/>
    <property type="molecule type" value="Genomic_DNA"/>
</dbReference>
<evidence type="ECO:0000313" key="4">
    <source>
        <dbReference type="Proteomes" id="UP001625374"/>
    </source>
</evidence>
<accession>A0ABW8UN95</accession>
<dbReference type="InterPro" id="IPR036526">
    <property type="entry name" value="C-N_Hydrolase_sf"/>
</dbReference>